<sequence length="483" mass="54458">MLIYHVESVIRKPDTFVANIDATRSLVALDFFSPTGTEIFRDSFLRAVHAVTFEHGILRATLREKLEIQPYWVAANHVDLSDHVEWLNYSVNAEDYEVIVHSHREELIDTDFTDTETRPGWRVTILSLQEVGVLDIIFAYTHTIADGKGGLVFIKSLLKQLQRDFPIPSNEKLLLPPSPHQLCDFPLTPGFVLSTLWKELRPDIFRFSQSSHVGWLPTSAKALPTRLKSLRIEAHILEYILRSCRQNSTTLTGLVHALVFKTLATLLSADQARAMTSVTTIDLRRFMPKNPSNFPGFDPANTMGNFSSGMEHPFGEGLVQQLWELSKDPEVNSAMEQAIWSIARRIRLEIEQKLSRGLSNDITGLMKFVGDWRAEASKKTARPREHSWLISNLGVLSADGSESMTSGEGPHWYLQDATFSLSSEAVGAPFRISLLTVRGKALNIEICWQDGTPREMAEQILQDIHTFFLDMAAHDEANVKSPH</sequence>
<evidence type="ECO:0000313" key="1">
    <source>
        <dbReference type="EMBL" id="CAG9941571.1"/>
    </source>
</evidence>
<proteinExistence type="predicted"/>
<protein>
    <submittedName>
        <fullName evidence="1">Uncharacterized protein</fullName>
    </submittedName>
</protein>
<reference evidence="1" key="1">
    <citation type="submission" date="2020-04" db="EMBL/GenBank/DDBJ databases">
        <authorList>
            <person name="Broberg M."/>
        </authorList>
    </citation>
    <scope>NUCLEOTIDE SEQUENCE</scope>
</reference>
<evidence type="ECO:0000313" key="2">
    <source>
        <dbReference type="Proteomes" id="UP000836387"/>
    </source>
</evidence>
<name>A0ACA9TLX5_BIOOC</name>
<keyword evidence="2" id="KW-1185">Reference proteome</keyword>
<comment type="caution">
    <text evidence="1">The sequence shown here is derived from an EMBL/GenBank/DDBJ whole genome shotgun (WGS) entry which is preliminary data.</text>
</comment>
<dbReference type="EMBL" id="CADEHS020000005">
    <property type="protein sequence ID" value="CAG9941571.1"/>
    <property type="molecule type" value="Genomic_DNA"/>
</dbReference>
<organism evidence="1 2">
    <name type="scientific">Clonostachys rosea f. rosea IK726</name>
    <dbReference type="NCBI Taxonomy" id="1349383"/>
    <lineage>
        <taxon>Eukaryota</taxon>
        <taxon>Fungi</taxon>
        <taxon>Dikarya</taxon>
        <taxon>Ascomycota</taxon>
        <taxon>Pezizomycotina</taxon>
        <taxon>Sordariomycetes</taxon>
        <taxon>Hypocreomycetidae</taxon>
        <taxon>Hypocreales</taxon>
        <taxon>Bionectriaceae</taxon>
        <taxon>Clonostachys</taxon>
    </lineage>
</organism>
<gene>
    <name evidence="1" type="ORF">CRV2_00003002</name>
</gene>
<accession>A0ACA9TLX5</accession>
<reference evidence="1" key="2">
    <citation type="submission" date="2021-10" db="EMBL/GenBank/DDBJ databases">
        <authorList>
            <person name="Piombo E."/>
        </authorList>
    </citation>
    <scope>NUCLEOTIDE SEQUENCE</scope>
</reference>
<dbReference type="Proteomes" id="UP000836387">
    <property type="component" value="Unassembled WGS sequence"/>
</dbReference>